<protein>
    <submittedName>
        <fullName evidence="1">Uncharacterized protein</fullName>
    </submittedName>
</protein>
<proteinExistence type="predicted"/>
<evidence type="ECO:0000313" key="2">
    <source>
        <dbReference type="Proteomes" id="UP001497493"/>
    </source>
</evidence>
<accession>A0ABM9NMW2</accession>
<gene>
    <name evidence="1" type="ORF">MECH1_V1_P0056</name>
</gene>
<evidence type="ECO:0000313" key="1">
    <source>
        <dbReference type="EMBL" id="CAL1241988.1"/>
    </source>
</evidence>
<organism evidence="1 2">
    <name type="scientific">Candidatus Methylocalor cossyra</name>
    <dbReference type="NCBI Taxonomy" id="3108543"/>
    <lineage>
        <taxon>Bacteria</taxon>
        <taxon>Pseudomonadati</taxon>
        <taxon>Pseudomonadota</taxon>
        <taxon>Gammaproteobacteria</taxon>
        <taxon>Methylococcales</taxon>
        <taxon>Methylococcaceae</taxon>
        <taxon>Candidatus Methylocalor</taxon>
    </lineage>
</organism>
<keyword evidence="1" id="KW-0614">Plasmid</keyword>
<dbReference type="EMBL" id="OZ026885">
    <property type="protein sequence ID" value="CAL1241988.1"/>
    <property type="molecule type" value="Genomic_DNA"/>
</dbReference>
<reference evidence="1 2" key="1">
    <citation type="submission" date="2024-04" db="EMBL/GenBank/DDBJ databases">
        <authorList>
            <person name="Cremers G."/>
        </authorList>
    </citation>
    <scope>NUCLEOTIDE SEQUENCE [LARGE SCALE GENOMIC DNA]</scope>
    <source>
        <strain evidence="1">MeCH1-AG</strain>
        <plasmid evidence="1 2">2</plasmid>
    </source>
</reference>
<sequence>MTPPNIDHDADSSMPAWFVGHGSPMNAMDNHQFSRLWSPLPTLKAMLEAAVLRTGVSTAVMAPRTDRKMHTVLGRDRS</sequence>
<keyword evidence="2" id="KW-1185">Reference proteome</keyword>
<geneLocation type="plasmid" evidence="1 2">
    <name>2</name>
</geneLocation>
<dbReference type="Proteomes" id="UP001497493">
    <property type="component" value="Plasmid 2"/>
</dbReference>
<name>A0ABM9NMW2_9GAMM</name>